<evidence type="ECO:0000313" key="2">
    <source>
        <dbReference type="Proteomes" id="UP000190065"/>
    </source>
</evidence>
<reference evidence="1 2" key="1">
    <citation type="submission" date="2017-02" db="EMBL/GenBank/DDBJ databases">
        <authorList>
            <person name="Peterson S.W."/>
        </authorList>
    </citation>
    <scope>NUCLEOTIDE SEQUENCE [LARGE SCALE GENOMIC DNA]</scope>
    <source>
        <strain evidence="1 2">ATCC 43324</strain>
    </source>
</reference>
<dbReference type="AlphaFoldDB" id="A0A1T4R8H5"/>
<accession>A0A1T4R8H5</accession>
<dbReference type="Proteomes" id="UP000190065">
    <property type="component" value="Unassembled WGS sequence"/>
</dbReference>
<organism evidence="1 2">
    <name type="scientific">Segatella oulorum</name>
    <dbReference type="NCBI Taxonomy" id="28136"/>
    <lineage>
        <taxon>Bacteria</taxon>
        <taxon>Pseudomonadati</taxon>
        <taxon>Bacteroidota</taxon>
        <taxon>Bacteroidia</taxon>
        <taxon>Bacteroidales</taxon>
        <taxon>Prevotellaceae</taxon>
        <taxon>Segatella</taxon>
    </lineage>
</organism>
<proteinExistence type="predicted"/>
<gene>
    <name evidence="1" type="ORF">SAMN02745202_02132</name>
</gene>
<evidence type="ECO:0000313" key="1">
    <source>
        <dbReference type="EMBL" id="SKA12225.1"/>
    </source>
</evidence>
<dbReference type="STRING" id="28136.SAMN02745202_02132"/>
<dbReference type="EMBL" id="FUXK01000029">
    <property type="protein sequence ID" value="SKA12225.1"/>
    <property type="molecule type" value="Genomic_DNA"/>
</dbReference>
<sequence>MGSGGCTFTQLMRAGNGYSALPLRIITNQLLGFVRLSMPQNPRYIDVIRLRTRSNAITFMQQDFGLVQTLLHSCNKALDWFKHGLHPCNTM</sequence>
<protein>
    <submittedName>
        <fullName evidence="1">Uncharacterized protein</fullName>
    </submittedName>
</protein>
<name>A0A1T4R8H5_9BACT</name>